<sequence length="315" mass="34294">MTAPPRVAVALEGYGWHPEAWRHTTDTRPVTAGDYWADLARTAERGLVDFVTFDDSLSPQRRRRPEIDPRWLAGRPDAVLLAARVAPVTRHVGLVPVANVTHTSPRQLAKTVVTLDDISCGRAGWQIRVGAAAHEAQLYGRPPPAGEVFDDALRAVMAVRDLWPCPQPVVAALAHNPRVYEFAAAGADLVFITPQDDDSVTTILGEVEQAGGRGLQVYADLYVTFDGVVDERSDALVVSGTPRELADHIVAWHRLGVHGIRLRPAVNSMDLPVIADELIPLLQRRAGFRTGYADGETLRQRLGLPADRSAKASTP</sequence>
<dbReference type="SUPFAM" id="SSF51679">
    <property type="entry name" value="Bacterial luciferase-like"/>
    <property type="match status" value="1"/>
</dbReference>
<dbReference type="Pfam" id="PF00296">
    <property type="entry name" value="Bac_luciferase"/>
    <property type="match status" value="1"/>
</dbReference>
<keyword evidence="3" id="KW-0560">Oxidoreductase</keyword>
<dbReference type="EMBL" id="UEGS01000001">
    <property type="protein sequence ID" value="SRX79790.1"/>
    <property type="molecule type" value="Genomic_DNA"/>
</dbReference>
<dbReference type="GO" id="GO:0016705">
    <property type="term" value="F:oxidoreductase activity, acting on paired donors, with incorporation or reduction of molecular oxygen"/>
    <property type="evidence" value="ECO:0007669"/>
    <property type="project" value="InterPro"/>
</dbReference>
<protein>
    <submittedName>
        <fullName evidence="6">Xenobiotic compound DszA family monooxygenase [Actinoplanes friuliensis DSM 7358]</fullName>
    </submittedName>
</protein>
<dbReference type="GO" id="GO:0004497">
    <property type="term" value="F:monooxygenase activity"/>
    <property type="evidence" value="ECO:0007669"/>
    <property type="project" value="UniProtKB-KW"/>
</dbReference>
<keyword evidence="4 6" id="KW-0503">Monooxygenase</keyword>
<dbReference type="InterPro" id="IPR011251">
    <property type="entry name" value="Luciferase-like_dom"/>
</dbReference>
<proteinExistence type="predicted"/>
<evidence type="ECO:0000313" key="6">
    <source>
        <dbReference type="EMBL" id="SRX79790.1"/>
    </source>
</evidence>
<keyword evidence="1" id="KW-0285">Flavoprotein</keyword>
<evidence type="ECO:0000256" key="2">
    <source>
        <dbReference type="ARBA" id="ARBA00022643"/>
    </source>
</evidence>
<feature type="domain" description="Luciferase-like" evidence="5">
    <location>
        <begin position="31"/>
        <end position="208"/>
    </location>
</feature>
<reference evidence="6 7" key="1">
    <citation type="submission" date="2018-05" db="EMBL/GenBank/DDBJ databases">
        <authorList>
            <consortium name="IHU Genomes"/>
        </authorList>
    </citation>
    <scope>NUCLEOTIDE SEQUENCE [LARGE SCALE GENOMIC DNA]</scope>
    <source>
        <strain evidence="6 7">P7335</strain>
    </source>
</reference>
<evidence type="ECO:0000256" key="3">
    <source>
        <dbReference type="ARBA" id="ARBA00023002"/>
    </source>
</evidence>
<gene>
    <name evidence="6" type="ORF">MPP7335_01528</name>
</gene>
<dbReference type="RefSeq" id="WP_083142257.1">
    <property type="nucleotide sequence ID" value="NZ_MVID01000003.1"/>
</dbReference>
<evidence type="ECO:0000256" key="4">
    <source>
        <dbReference type="ARBA" id="ARBA00023033"/>
    </source>
</evidence>
<dbReference type="InterPro" id="IPR036661">
    <property type="entry name" value="Luciferase-like_sf"/>
</dbReference>
<accession>A0A375YFB9</accession>
<dbReference type="Proteomes" id="UP000252008">
    <property type="component" value="Unassembled WGS sequence"/>
</dbReference>
<dbReference type="InterPro" id="IPR051260">
    <property type="entry name" value="Diverse_substr_monoxygenases"/>
</dbReference>
<evidence type="ECO:0000259" key="5">
    <source>
        <dbReference type="Pfam" id="PF00296"/>
    </source>
</evidence>
<name>A0A375YFB9_MYCPF</name>
<dbReference type="STRING" id="39692.BST38_05565"/>
<evidence type="ECO:0000313" key="7">
    <source>
        <dbReference type="Proteomes" id="UP000252008"/>
    </source>
</evidence>
<dbReference type="AlphaFoldDB" id="A0A375YFB9"/>
<evidence type="ECO:0000256" key="1">
    <source>
        <dbReference type="ARBA" id="ARBA00022630"/>
    </source>
</evidence>
<organism evidence="6 7">
    <name type="scientific">Mycolicibacterium parafortuitum</name>
    <name type="common">Mycobacterium parafortuitum</name>
    <dbReference type="NCBI Taxonomy" id="39692"/>
    <lineage>
        <taxon>Bacteria</taxon>
        <taxon>Bacillati</taxon>
        <taxon>Actinomycetota</taxon>
        <taxon>Actinomycetes</taxon>
        <taxon>Mycobacteriales</taxon>
        <taxon>Mycobacteriaceae</taxon>
        <taxon>Mycolicibacterium</taxon>
    </lineage>
</organism>
<keyword evidence="7" id="KW-1185">Reference proteome</keyword>
<dbReference type="Gene3D" id="3.20.20.30">
    <property type="entry name" value="Luciferase-like domain"/>
    <property type="match status" value="1"/>
</dbReference>
<dbReference type="PANTHER" id="PTHR30011">
    <property type="entry name" value="ALKANESULFONATE MONOOXYGENASE-RELATED"/>
    <property type="match status" value="1"/>
</dbReference>
<keyword evidence="2" id="KW-0288">FMN</keyword>
<dbReference type="PANTHER" id="PTHR30011:SF16">
    <property type="entry name" value="C2H2 FINGER DOMAIN TRANSCRIPTION FACTOR (EUROFUNG)-RELATED"/>
    <property type="match status" value="1"/>
</dbReference>